<feature type="transmembrane region" description="Helical" evidence="15">
    <location>
        <begin position="31"/>
        <end position="52"/>
    </location>
</feature>
<dbReference type="AlphaFoldDB" id="A0A1N6J3H3"/>
<keyword evidence="6 15" id="KW-0479">Metal-binding</keyword>
<comment type="subcellular location">
    <subcellularLocation>
        <location evidence="1">Cell membrane</location>
        <topology evidence="1">Multi-pass membrane protein</topology>
    </subcellularLocation>
</comment>
<dbReference type="GO" id="GO:0016463">
    <property type="term" value="F:P-type zinc transporter activity"/>
    <property type="evidence" value="ECO:0007669"/>
    <property type="project" value="UniProtKB-EC"/>
</dbReference>
<evidence type="ECO:0000256" key="11">
    <source>
        <dbReference type="ARBA" id="ARBA00023065"/>
    </source>
</evidence>
<comment type="catalytic activity">
    <reaction evidence="14">
        <text>Zn(2+)(in) + ATP + H2O = Zn(2+)(out) + ADP + phosphate + H(+)</text>
        <dbReference type="Rhea" id="RHEA:20621"/>
        <dbReference type="ChEBI" id="CHEBI:15377"/>
        <dbReference type="ChEBI" id="CHEBI:15378"/>
        <dbReference type="ChEBI" id="CHEBI:29105"/>
        <dbReference type="ChEBI" id="CHEBI:30616"/>
        <dbReference type="ChEBI" id="CHEBI:43474"/>
        <dbReference type="ChEBI" id="CHEBI:456216"/>
        <dbReference type="EC" id="7.2.2.12"/>
    </reaction>
</comment>
<dbReference type="SUPFAM" id="SSF81653">
    <property type="entry name" value="Calcium ATPase, transduction domain A"/>
    <property type="match status" value="1"/>
</dbReference>
<keyword evidence="12 15" id="KW-0472">Membrane</keyword>
<dbReference type="EMBL" id="FSRG01000008">
    <property type="protein sequence ID" value="SIO38840.1"/>
    <property type="molecule type" value="Genomic_DNA"/>
</dbReference>
<evidence type="ECO:0000256" key="2">
    <source>
        <dbReference type="ARBA" id="ARBA00006024"/>
    </source>
</evidence>
<keyword evidence="3" id="KW-0813">Transport</keyword>
<keyword evidence="4 15" id="KW-1003">Cell membrane</keyword>
<dbReference type="Gene3D" id="2.70.150.10">
    <property type="entry name" value="Calcium-transporting ATPase, cytoplasmic transduction domain A"/>
    <property type="match status" value="1"/>
</dbReference>
<dbReference type="RefSeq" id="WP_074217859.1">
    <property type="nucleotide sequence ID" value="NZ_FSRG01000008.1"/>
</dbReference>
<dbReference type="SFLD" id="SFLDF00027">
    <property type="entry name" value="p-type_atpase"/>
    <property type="match status" value="1"/>
</dbReference>
<feature type="transmembrane region" description="Helical" evidence="15">
    <location>
        <begin position="294"/>
        <end position="319"/>
    </location>
</feature>
<evidence type="ECO:0000256" key="9">
    <source>
        <dbReference type="ARBA" id="ARBA00022967"/>
    </source>
</evidence>
<feature type="transmembrane region" description="Helical" evidence="15">
    <location>
        <begin position="98"/>
        <end position="124"/>
    </location>
</feature>
<comment type="similarity">
    <text evidence="2 15">Belongs to the cation transport ATPase (P-type) (TC 3.A.3) family. Type IB subfamily.</text>
</comment>
<reference evidence="18" key="1">
    <citation type="submission" date="2016-11" db="EMBL/GenBank/DDBJ databases">
        <authorList>
            <person name="Varghese N."/>
            <person name="Submissions S."/>
        </authorList>
    </citation>
    <scope>NUCLEOTIDE SEQUENCE [LARGE SCALE GENOMIC DNA]</scope>
    <source>
        <strain evidence="18">DSM 17456</strain>
    </source>
</reference>
<evidence type="ECO:0000256" key="8">
    <source>
        <dbReference type="ARBA" id="ARBA00022840"/>
    </source>
</evidence>
<keyword evidence="11" id="KW-0406">Ion transport</keyword>
<dbReference type="InterPro" id="IPR018303">
    <property type="entry name" value="ATPase_P-typ_P_site"/>
</dbReference>
<dbReference type="Gene3D" id="3.40.50.1000">
    <property type="entry name" value="HAD superfamily/HAD-like"/>
    <property type="match status" value="1"/>
</dbReference>
<dbReference type="Proteomes" id="UP000184694">
    <property type="component" value="Unassembled WGS sequence"/>
</dbReference>
<evidence type="ECO:0000256" key="3">
    <source>
        <dbReference type="ARBA" id="ARBA00022448"/>
    </source>
</evidence>
<dbReference type="GO" id="GO:0015086">
    <property type="term" value="F:cadmium ion transmembrane transporter activity"/>
    <property type="evidence" value="ECO:0007669"/>
    <property type="project" value="TreeGrafter"/>
</dbReference>
<dbReference type="InterPro" id="IPR023298">
    <property type="entry name" value="ATPase_P-typ_TM_dom_sf"/>
</dbReference>
<dbReference type="PANTHER" id="PTHR48085:SF5">
    <property type="entry name" value="CADMIUM_ZINC-TRANSPORTING ATPASE HMA4-RELATED"/>
    <property type="match status" value="1"/>
</dbReference>
<protein>
    <recommendedName>
        <fullName evidence="13">P-type Zn(2+) transporter</fullName>
        <ecNumber evidence="13">7.2.2.12</ecNumber>
    </recommendedName>
</protein>
<dbReference type="SFLD" id="SFLDS00003">
    <property type="entry name" value="Haloacid_Dehalogenase"/>
    <property type="match status" value="1"/>
</dbReference>
<dbReference type="InterPro" id="IPR036412">
    <property type="entry name" value="HAD-like_sf"/>
</dbReference>
<dbReference type="Pfam" id="PF00122">
    <property type="entry name" value="E1-E2_ATPase"/>
    <property type="match status" value="1"/>
</dbReference>
<dbReference type="InterPro" id="IPR051014">
    <property type="entry name" value="Cation_Transport_ATPase_IB"/>
</dbReference>
<evidence type="ECO:0000256" key="5">
    <source>
        <dbReference type="ARBA" id="ARBA00022692"/>
    </source>
</evidence>
<dbReference type="GO" id="GO:0005886">
    <property type="term" value="C:plasma membrane"/>
    <property type="evidence" value="ECO:0007669"/>
    <property type="project" value="UniProtKB-SubCell"/>
</dbReference>
<organism evidence="17 18">
    <name type="scientific">Halodesulfovibrio marinisediminis DSM 17456</name>
    <dbReference type="NCBI Taxonomy" id="1121457"/>
    <lineage>
        <taxon>Bacteria</taxon>
        <taxon>Pseudomonadati</taxon>
        <taxon>Thermodesulfobacteriota</taxon>
        <taxon>Desulfovibrionia</taxon>
        <taxon>Desulfovibrionales</taxon>
        <taxon>Desulfovibrionaceae</taxon>
        <taxon>Halodesulfovibrio</taxon>
    </lineage>
</organism>
<keyword evidence="10 15" id="KW-1133">Transmembrane helix</keyword>
<evidence type="ECO:0000313" key="18">
    <source>
        <dbReference type="Proteomes" id="UP000184694"/>
    </source>
</evidence>
<dbReference type="GO" id="GO:0005524">
    <property type="term" value="F:ATP binding"/>
    <property type="evidence" value="ECO:0007669"/>
    <property type="project" value="UniProtKB-UniRule"/>
</dbReference>
<feature type="transmembrane region" description="Helical" evidence="15">
    <location>
        <begin position="268"/>
        <end position="288"/>
    </location>
</feature>
<evidence type="ECO:0000313" key="17">
    <source>
        <dbReference type="EMBL" id="SIO38840.1"/>
    </source>
</evidence>
<keyword evidence="9" id="KW-1278">Translocase</keyword>
<proteinExistence type="inferred from homology"/>
<gene>
    <name evidence="17" type="ORF">SAMN02745161_3119</name>
</gene>
<dbReference type="SFLD" id="SFLDG00002">
    <property type="entry name" value="C1.7:_P-type_atpase_like"/>
    <property type="match status" value="1"/>
</dbReference>
<accession>A0A1N6J3H3</accession>
<dbReference type="FunFam" id="3.40.50.1000:FF:000020">
    <property type="entry name" value="Probable cation-transporting P-type ATPase"/>
    <property type="match status" value="1"/>
</dbReference>
<name>A0A1N6J3H3_9BACT</name>
<evidence type="ECO:0000256" key="10">
    <source>
        <dbReference type="ARBA" id="ARBA00022989"/>
    </source>
</evidence>
<keyword evidence="5 15" id="KW-0812">Transmembrane</keyword>
<dbReference type="NCBIfam" id="TIGR01512">
    <property type="entry name" value="ATPase-IB2_Cd"/>
    <property type="match status" value="1"/>
</dbReference>
<keyword evidence="8 15" id="KW-0067">ATP-binding</keyword>
<feature type="transmembrane region" description="Helical" evidence="15">
    <location>
        <begin position="64"/>
        <end position="86"/>
    </location>
</feature>
<sequence length="652" mass="70285">MAPTTHRHSTFEEAAHCETCSTRARQERNSLFFNTDAIMLYTAAVLFLLELFLEDFFHRHNLHFWEFIFVLAAYVLAGGTVLTNAAKTVLRGDFFDENVLMVIATAGALAIHAYAEAIGIMIFFKVGELMQALAVARSRRSIKSLLASKPETARVQTATGIVERIPEDVTVGEKVTVRPGEKVPLDGVILEGSSQVNSAAITGESVPISAHKGDSVMAGQICINGAITLRVTRLFKESSIAKVMDLVEHATERKAKTEKFITTFARYYTPYVVLIACAVAFIPSLIMGGDLTKWVYRALVLLVISCPCALVISIPLGYFGGIGRASSSGILIKGSNFIDALAGVTSVAFDKTGTLTHGIFVVKNIQPAKGFSKDQLMEYAAAAEFNSTHPIALSILEYFKANDGALNENKLEKAKAISGQGTNVTYQGHNILAGNASLLAQQQISFPQSQQEGTIVYVAVDRSFAGTITIGDALRDDAAEAIQKLKEQGIESIMLTGDNEKAARTIAESLKLDKYHAGLLPEEKVAFLEKLQMLQNNDGHMAFVGDGINDAPVIARADVGIAMGGLGSDAAIESADVVLMTDSPSKVPQAISIARQTRIIVWQNILFAFAVKGIFITLGIFGIATMWEAVFADVGTSLLALANSTRIFTFKR</sequence>
<evidence type="ECO:0000256" key="7">
    <source>
        <dbReference type="ARBA" id="ARBA00022741"/>
    </source>
</evidence>
<evidence type="ECO:0000256" key="13">
    <source>
        <dbReference type="ARBA" id="ARBA00039097"/>
    </source>
</evidence>
<evidence type="ECO:0000256" key="1">
    <source>
        <dbReference type="ARBA" id="ARBA00004651"/>
    </source>
</evidence>
<evidence type="ECO:0000256" key="14">
    <source>
        <dbReference type="ARBA" id="ARBA00047308"/>
    </source>
</evidence>
<evidence type="ECO:0000256" key="15">
    <source>
        <dbReference type="RuleBase" id="RU362081"/>
    </source>
</evidence>
<evidence type="ECO:0000259" key="16">
    <source>
        <dbReference type="Pfam" id="PF00122"/>
    </source>
</evidence>
<keyword evidence="18" id="KW-1185">Reference proteome</keyword>
<dbReference type="InterPro" id="IPR059000">
    <property type="entry name" value="ATPase_P-type_domA"/>
</dbReference>
<dbReference type="GO" id="GO:0016887">
    <property type="term" value="F:ATP hydrolysis activity"/>
    <property type="evidence" value="ECO:0007669"/>
    <property type="project" value="InterPro"/>
</dbReference>
<dbReference type="SUPFAM" id="SSF81665">
    <property type="entry name" value="Calcium ATPase, transmembrane domain M"/>
    <property type="match status" value="1"/>
</dbReference>
<dbReference type="GO" id="GO:0046872">
    <property type="term" value="F:metal ion binding"/>
    <property type="evidence" value="ECO:0007669"/>
    <property type="project" value="UniProtKB-KW"/>
</dbReference>
<dbReference type="InterPro" id="IPR008250">
    <property type="entry name" value="ATPase_P-typ_transduc_dom_A_sf"/>
</dbReference>
<dbReference type="SUPFAM" id="SSF56784">
    <property type="entry name" value="HAD-like"/>
    <property type="match status" value="1"/>
</dbReference>
<dbReference type="PRINTS" id="PR00119">
    <property type="entry name" value="CATATPASE"/>
</dbReference>
<dbReference type="OrthoDB" id="9763278at2"/>
<dbReference type="Pfam" id="PF00702">
    <property type="entry name" value="Hydrolase"/>
    <property type="match status" value="1"/>
</dbReference>
<evidence type="ECO:0000256" key="6">
    <source>
        <dbReference type="ARBA" id="ARBA00022723"/>
    </source>
</evidence>
<dbReference type="InterPro" id="IPR027256">
    <property type="entry name" value="P-typ_ATPase_IB"/>
</dbReference>
<dbReference type="NCBIfam" id="TIGR01494">
    <property type="entry name" value="ATPase_P-type"/>
    <property type="match status" value="1"/>
</dbReference>
<dbReference type="EC" id="7.2.2.12" evidence="13"/>
<dbReference type="STRING" id="1121457.SAMN02745161_3119"/>
<dbReference type="InterPro" id="IPR023299">
    <property type="entry name" value="ATPase_P-typ_cyto_dom_N"/>
</dbReference>
<dbReference type="InterPro" id="IPR001757">
    <property type="entry name" value="P_typ_ATPase"/>
</dbReference>
<feature type="domain" description="P-type ATPase A" evidence="16">
    <location>
        <begin position="149"/>
        <end position="248"/>
    </location>
</feature>
<feature type="transmembrane region" description="Helical" evidence="15">
    <location>
        <begin position="605"/>
        <end position="624"/>
    </location>
</feature>
<dbReference type="NCBIfam" id="TIGR01525">
    <property type="entry name" value="ATPase-IB_hvy"/>
    <property type="match status" value="1"/>
</dbReference>
<dbReference type="PANTHER" id="PTHR48085">
    <property type="entry name" value="CADMIUM/ZINC-TRANSPORTING ATPASE HMA2-RELATED"/>
    <property type="match status" value="1"/>
</dbReference>
<dbReference type="Gene3D" id="3.40.1110.10">
    <property type="entry name" value="Calcium-transporting ATPase, cytoplasmic domain N"/>
    <property type="match status" value="1"/>
</dbReference>
<dbReference type="InterPro" id="IPR023214">
    <property type="entry name" value="HAD_sf"/>
</dbReference>
<keyword evidence="7 15" id="KW-0547">Nucleotide-binding</keyword>
<dbReference type="InterPro" id="IPR044492">
    <property type="entry name" value="P_typ_ATPase_HD_dom"/>
</dbReference>
<evidence type="ECO:0000256" key="4">
    <source>
        <dbReference type="ARBA" id="ARBA00022475"/>
    </source>
</evidence>
<dbReference type="PROSITE" id="PS00154">
    <property type="entry name" value="ATPASE_E1_E2"/>
    <property type="match status" value="1"/>
</dbReference>
<evidence type="ECO:0000256" key="12">
    <source>
        <dbReference type="ARBA" id="ARBA00023136"/>
    </source>
</evidence>